<dbReference type="Pfam" id="PF21946">
    <property type="entry name" value="LppM"/>
    <property type="match status" value="1"/>
</dbReference>
<feature type="transmembrane region" description="Helical" evidence="2">
    <location>
        <begin position="229"/>
        <end position="251"/>
    </location>
</feature>
<feature type="region of interest" description="Disordered" evidence="1">
    <location>
        <begin position="255"/>
        <end position="282"/>
    </location>
</feature>
<sequence length="282" mass="29022">MRRPMRWCAVAGIAALALTGCVRATVDTTVNADGTFSQHSVAAISDSAASQLQGMLGGGLPGDIESEVPEDFDIEALLGGAQDSPELAELEEQYPGQVEVDDYDDGELSGVEITLTDLPLDEFNAAGAQAGGALGAQATLEEVEDTYVATIAPPADLDLASAGVTEASLSLIESSVEIAVTFTFPGLVEEASAGEVDGKTVTLGLTDLAAGEEIVIVAGANDAIDWGPWLRWGGIVLAFALVIGGAAALVIQDQRKRRRSSLPPPQATESPTGPGMLSDERD</sequence>
<dbReference type="Proteomes" id="UP000652354">
    <property type="component" value="Unassembled WGS sequence"/>
</dbReference>
<feature type="signal peptide" evidence="3">
    <location>
        <begin position="1"/>
        <end position="24"/>
    </location>
</feature>
<organism evidence="5 6">
    <name type="scientific">Demequina activiva</name>
    <dbReference type="NCBI Taxonomy" id="1582364"/>
    <lineage>
        <taxon>Bacteria</taxon>
        <taxon>Bacillati</taxon>
        <taxon>Actinomycetota</taxon>
        <taxon>Actinomycetes</taxon>
        <taxon>Micrococcales</taxon>
        <taxon>Demequinaceae</taxon>
        <taxon>Demequina</taxon>
    </lineage>
</organism>
<gene>
    <name evidence="5" type="ORF">Dac01nite_23630</name>
</gene>
<protein>
    <recommendedName>
        <fullName evidence="4">LppM domain-containing protein</fullName>
    </recommendedName>
</protein>
<name>A0A919Q666_9MICO</name>
<accession>A0A919Q666</accession>
<dbReference type="AlphaFoldDB" id="A0A919Q666"/>
<evidence type="ECO:0000256" key="1">
    <source>
        <dbReference type="SAM" id="MobiDB-lite"/>
    </source>
</evidence>
<evidence type="ECO:0000313" key="5">
    <source>
        <dbReference type="EMBL" id="GIG55611.1"/>
    </source>
</evidence>
<comment type="caution">
    <text evidence="5">The sequence shown here is derived from an EMBL/GenBank/DDBJ whole genome shotgun (WGS) entry which is preliminary data.</text>
</comment>
<keyword evidence="3" id="KW-0732">Signal</keyword>
<keyword evidence="2" id="KW-0812">Transmembrane</keyword>
<keyword evidence="2" id="KW-0472">Membrane</keyword>
<evidence type="ECO:0000256" key="3">
    <source>
        <dbReference type="SAM" id="SignalP"/>
    </source>
</evidence>
<dbReference type="EMBL" id="BONR01000007">
    <property type="protein sequence ID" value="GIG55611.1"/>
    <property type="molecule type" value="Genomic_DNA"/>
</dbReference>
<evidence type="ECO:0000256" key="2">
    <source>
        <dbReference type="SAM" id="Phobius"/>
    </source>
</evidence>
<evidence type="ECO:0000313" key="6">
    <source>
        <dbReference type="Proteomes" id="UP000652354"/>
    </source>
</evidence>
<reference evidence="5" key="1">
    <citation type="submission" date="2021-01" db="EMBL/GenBank/DDBJ databases">
        <title>Whole genome shotgun sequence of Demequina activiva NBRC 110675.</title>
        <authorList>
            <person name="Komaki H."/>
            <person name="Tamura T."/>
        </authorList>
    </citation>
    <scope>NUCLEOTIDE SEQUENCE</scope>
    <source>
        <strain evidence="5">NBRC 110675</strain>
    </source>
</reference>
<evidence type="ECO:0000259" key="4">
    <source>
        <dbReference type="Pfam" id="PF21946"/>
    </source>
</evidence>
<proteinExistence type="predicted"/>
<dbReference type="InterPro" id="IPR053807">
    <property type="entry name" value="LppM"/>
</dbReference>
<keyword evidence="2" id="KW-1133">Transmembrane helix</keyword>
<keyword evidence="6" id="KW-1185">Reference proteome</keyword>
<feature type="domain" description="LppM" evidence="4">
    <location>
        <begin position="23"/>
        <end position="204"/>
    </location>
</feature>
<dbReference type="PROSITE" id="PS51257">
    <property type="entry name" value="PROKAR_LIPOPROTEIN"/>
    <property type="match status" value="1"/>
</dbReference>
<feature type="chain" id="PRO_5039416879" description="LppM domain-containing protein" evidence="3">
    <location>
        <begin position="25"/>
        <end position="282"/>
    </location>
</feature>